<comment type="caution">
    <text evidence="3">The sequence shown here is derived from an EMBL/GenBank/DDBJ whole genome shotgun (WGS) entry which is preliminary data.</text>
</comment>
<dbReference type="OrthoDB" id="7177295at2"/>
<feature type="chain" id="PRO_5026865300" description="Polysaccharide lyase-like protein" evidence="2">
    <location>
        <begin position="22"/>
        <end position="285"/>
    </location>
</feature>
<sequence>MRISILFAAAIVAATIAPALFQPGGSDETAAGADTVRIPVIYNSTLVHGYTPSPIEFAGRPWRVNAGSTWNRDLDYPVRISASGKSIRLEIRDSEASRSRNDRPGKRRAELSTSLYGDDARLPNGKMLWGAFSFNHLPWADPAGMRELWGGVYGQIHMGSGFGGSPAFAVRRKADGRLWITTRGELDSEGTDRYLAPLSFGERHDLVYAITLHPVNGNARVWIDGRQVVNVSNVSIGSRDARAYWAFGLYFAGGVTSPVVAEYSNMIAPGMTPLTQRIATPPEWQ</sequence>
<protein>
    <recommendedName>
        <fullName evidence="5">Polysaccharide lyase-like protein</fullName>
    </recommendedName>
</protein>
<evidence type="ECO:0000313" key="4">
    <source>
        <dbReference type="Proteomes" id="UP000473531"/>
    </source>
</evidence>
<evidence type="ECO:0000256" key="2">
    <source>
        <dbReference type="SAM" id="SignalP"/>
    </source>
</evidence>
<reference evidence="3 4" key="1">
    <citation type="submission" date="2019-12" db="EMBL/GenBank/DDBJ databases">
        <title>Genomic-based taxomic classification of the family Erythrobacteraceae.</title>
        <authorList>
            <person name="Xu L."/>
        </authorList>
    </citation>
    <scope>NUCLEOTIDE SEQUENCE [LARGE SCALE GENOMIC DNA]</scope>
    <source>
        <strain evidence="3 4">KCTC 52259</strain>
    </source>
</reference>
<evidence type="ECO:0008006" key="5">
    <source>
        <dbReference type="Google" id="ProtNLM"/>
    </source>
</evidence>
<organism evidence="3 4">
    <name type="scientific">Allopontixanthobacter confluentis</name>
    <dbReference type="NCBI Taxonomy" id="1849021"/>
    <lineage>
        <taxon>Bacteria</taxon>
        <taxon>Pseudomonadati</taxon>
        <taxon>Pseudomonadota</taxon>
        <taxon>Alphaproteobacteria</taxon>
        <taxon>Sphingomonadales</taxon>
        <taxon>Erythrobacteraceae</taxon>
        <taxon>Allopontixanthobacter</taxon>
    </lineage>
</organism>
<dbReference type="InterPro" id="IPR025975">
    <property type="entry name" value="Polysacc_lyase"/>
</dbReference>
<feature type="signal peptide" evidence="2">
    <location>
        <begin position="1"/>
        <end position="21"/>
    </location>
</feature>
<dbReference type="EMBL" id="WTYU01000001">
    <property type="protein sequence ID" value="MXP14670.1"/>
    <property type="molecule type" value="Genomic_DNA"/>
</dbReference>
<keyword evidence="2" id="KW-0732">Signal</keyword>
<keyword evidence="4" id="KW-1185">Reference proteome</keyword>
<dbReference type="Pfam" id="PF14099">
    <property type="entry name" value="Polysacc_lyase"/>
    <property type="match status" value="1"/>
</dbReference>
<evidence type="ECO:0000313" key="3">
    <source>
        <dbReference type="EMBL" id="MXP14670.1"/>
    </source>
</evidence>
<evidence type="ECO:0000256" key="1">
    <source>
        <dbReference type="SAM" id="MobiDB-lite"/>
    </source>
</evidence>
<feature type="region of interest" description="Disordered" evidence="1">
    <location>
        <begin position="92"/>
        <end position="112"/>
    </location>
</feature>
<feature type="compositionally biased region" description="Basic and acidic residues" evidence="1">
    <location>
        <begin position="92"/>
        <end position="110"/>
    </location>
</feature>
<gene>
    <name evidence="3" type="ORF">GRI44_07890</name>
</gene>
<dbReference type="Gene3D" id="2.60.120.200">
    <property type="match status" value="1"/>
</dbReference>
<dbReference type="RefSeq" id="WP_160600944.1">
    <property type="nucleotide sequence ID" value="NZ_WTYU01000001.1"/>
</dbReference>
<name>A0A6L7GGE1_9SPHN</name>
<dbReference type="Proteomes" id="UP000473531">
    <property type="component" value="Unassembled WGS sequence"/>
</dbReference>
<proteinExistence type="predicted"/>
<accession>A0A6L7GGE1</accession>
<dbReference type="AlphaFoldDB" id="A0A6L7GGE1"/>